<protein>
    <submittedName>
        <fullName evidence="3">Uncharacterized protein</fullName>
    </submittedName>
</protein>
<feature type="compositionally biased region" description="Polar residues" evidence="1">
    <location>
        <begin position="1"/>
        <end position="12"/>
    </location>
</feature>
<name>A0A2M6YPH7_9BACT</name>
<feature type="transmembrane region" description="Helical" evidence="2">
    <location>
        <begin position="534"/>
        <end position="556"/>
    </location>
</feature>
<feature type="transmembrane region" description="Helical" evidence="2">
    <location>
        <begin position="441"/>
        <end position="469"/>
    </location>
</feature>
<proteinExistence type="predicted"/>
<keyword evidence="2" id="KW-0812">Transmembrane</keyword>
<reference evidence="4" key="1">
    <citation type="submission" date="2017-09" db="EMBL/GenBank/DDBJ databases">
        <title>Depth-based differentiation of microbial function through sediment-hosted aquifers and enrichment of novel symbionts in the deep terrestrial subsurface.</title>
        <authorList>
            <person name="Probst A.J."/>
            <person name="Ladd B."/>
            <person name="Jarett J.K."/>
            <person name="Geller-Mcgrath D.E."/>
            <person name="Sieber C.M.K."/>
            <person name="Emerson J.B."/>
            <person name="Anantharaman K."/>
            <person name="Thomas B.C."/>
            <person name="Malmstrom R."/>
            <person name="Stieglmeier M."/>
            <person name="Klingl A."/>
            <person name="Woyke T."/>
            <person name="Ryan C.M."/>
            <person name="Banfield J.F."/>
        </authorList>
    </citation>
    <scope>NUCLEOTIDE SEQUENCE [LARGE SCALE GENOMIC DNA]</scope>
</reference>
<evidence type="ECO:0000313" key="3">
    <source>
        <dbReference type="EMBL" id="PIU33023.1"/>
    </source>
</evidence>
<sequence length="571" mass="65968">MINTQNTKTVFESTEEKPNEENPDNLGVFSEAAEKLFKDYQDYVHSLQPKGEVTYIHVDEIASRVAVFYENLLRVINWKEEQLVRRTAIERKLKRRLITEISGLSVVANLKADRIAEALILESIRGGHLPNNQIPQTRIKDVQNILEKYIYILKNISVAQDRGSSDVKLKVQFYNWLLEIAACEIEETLAPPYRENALINSMAQIMEERIRIKPEGSIPEAEKRIQIYIAVHRTLFHLDAPIISYRLLKWQHPDWVNMPASLYSQAAQNIFKLRQEVEAQLNYQWSNEFFKIGEKYNTVWLILGDILDQFKKKPLEISHKLADKEALNQMITEVYNARYKTLKSRLLRMGLYSALSVMIANLVSLFIVEVPVAKILYGGIKPWAMVADVVVPTLIMVGLVSAYRLPSKTNIDKVIEEIQNIIYHQEGEEIYEIRIKHGRRLITTIFIILLYLLGLIITVGGIIWILHAIKLPPTSVAVNTLLAAVMIFGAMVVRQRAKELAVEDRTTFLEFFVDFLSIPVGKIGQWLATKWKKYNIVSVFFTTLIDMPFFAFINFIENWSSFLKERKSEIH</sequence>
<dbReference type="EMBL" id="PEXA01000063">
    <property type="protein sequence ID" value="PIU33023.1"/>
    <property type="molecule type" value="Genomic_DNA"/>
</dbReference>
<accession>A0A2M6YPH7</accession>
<evidence type="ECO:0000313" key="4">
    <source>
        <dbReference type="Proteomes" id="UP000229559"/>
    </source>
</evidence>
<feature type="transmembrane region" description="Helical" evidence="2">
    <location>
        <begin position="475"/>
        <end position="494"/>
    </location>
</feature>
<comment type="caution">
    <text evidence="3">The sequence shown here is derived from an EMBL/GenBank/DDBJ whole genome shotgun (WGS) entry which is preliminary data.</text>
</comment>
<feature type="transmembrane region" description="Helical" evidence="2">
    <location>
        <begin position="380"/>
        <end position="403"/>
    </location>
</feature>
<feature type="region of interest" description="Disordered" evidence="1">
    <location>
        <begin position="1"/>
        <end position="25"/>
    </location>
</feature>
<dbReference type="Proteomes" id="UP000229559">
    <property type="component" value="Unassembled WGS sequence"/>
</dbReference>
<evidence type="ECO:0000256" key="2">
    <source>
        <dbReference type="SAM" id="Phobius"/>
    </source>
</evidence>
<dbReference type="AlphaFoldDB" id="A0A2M6YPH7"/>
<gene>
    <name evidence="3" type="ORF">COT04_02285</name>
</gene>
<organism evidence="3 4">
    <name type="scientific">Candidatus Shapirobacteria bacterium CG07_land_8_20_14_0_80_39_12</name>
    <dbReference type="NCBI Taxonomy" id="1974480"/>
    <lineage>
        <taxon>Bacteria</taxon>
        <taxon>Candidatus Shapironibacteriota</taxon>
    </lineage>
</organism>
<evidence type="ECO:0000256" key="1">
    <source>
        <dbReference type="SAM" id="MobiDB-lite"/>
    </source>
</evidence>
<keyword evidence="2" id="KW-0472">Membrane</keyword>
<feature type="transmembrane region" description="Helical" evidence="2">
    <location>
        <begin position="346"/>
        <end position="368"/>
    </location>
</feature>
<keyword evidence="2" id="KW-1133">Transmembrane helix</keyword>